<protein>
    <submittedName>
        <fullName evidence="2">Uncharacterized protein</fullName>
    </submittedName>
</protein>
<name>A0AAD6C856_9EURO</name>
<dbReference type="AlphaFoldDB" id="A0AAD6C856"/>
<reference evidence="2" key="2">
    <citation type="journal article" date="2023" name="IMA Fungus">
        <title>Comparative genomic study of the Penicillium genus elucidates a diverse pangenome and 15 lateral gene transfer events.</title>
        <authorList>
            <person name="Petersen C."/>
            <person name="Sorensen T."/>
            <person name="Nielsen M.R."/>
            <person name="Sondergaard T.E."/>
            <person name="Sorensen J.L."/>
            <person name="Fitzpatrick D.A."/>
            <person name="Frisvad J.C."/>
            <person name="Nielsen K.L."/>
        </authorList>
    </citation>
    <scope>NUCLEOTIDE SEQUENCE</scope>
    <source>
        <strain evidence="2">IBT 16125</strain>
    </source>
</reference>
<dbReference type="Proteomes" id="UP001213681">
    <property type="component" value="Unassembled WGS sequence"/>
</dbReference>
<gene>
    <name evidence="2" type="ORF">N7458_005042</name>
</gene>
<comment type="caution">
    <text evidence="2">The sequence shown here is derived from an EMBL/GenBank/DDBJ whole genome shotgun (WGS) entry which is preliminary data.</text>
</comment>
<dbReference type="RefSeq" id="XP_056767042.1">
    <property type="nucleotide sequence ID" value="XM_056908424.1"/>
</dbReference>
<organism evidence="2 3">
    <name type="scientific">Penicillium daleae</name>
    <dbReference type="NCBI Taxonomy" id="63821"/>
    <lineage>
        <taxon>Eukaryota</taxon>
        <taxon>Fungi</taxon>
        <taxon>Dikarya</taxon>
        <taxon>Ascomycota</taxon>
        <taxon>Pezizomycotina</taxon>
        <taxon>Eurotiomycetes</taxon>
        <taxon>Eurotiomycetidae</taxon>
        <taxon>Eurotiales</taxon>
        <taxon>Aspergillaceae</taxon>
        <taxon>Penicillium</taxon>
    </lineage>
</organism>
<evidence type="ECO:0000313" key="3">
    <source>
        <dbReference type="Proteomes" id="UP001213681"/>
    </source>
</evidence>
<keyword evidence="3" id="KW-1185">Reference proteome</keyword>
<feature type="region of interest" description="Disordered" evidence="1">
    <location>
        <begin position="1"/>
        <end position="25"/>
    </location>
</feature>
<reference evidence="2" key="1">
    <citation type="submission" date="2022-12" db="EMBL/GenBank/DDBJ databases">
        <authorList>
            <person name="Petersen C."/>
        </authorList>
    </citation>
    <scope>NUCLEOTIDE SEQUENCE</scope>
    <source>
        <strain evidence="2">IBT 16125</strain>
    </source>
</reference>
<sequence>MSTALSFRDNGTPDYSGPPHKRRRMRSGSCFLLPLPNEDNPREFRALINRASTEAEVWVAALIIESALISHGTQELMTCRYGIQKGKRKLEKKMLRMVTEICGSVHDEKYDRLYQEHFPF</sequence>
<dbReference type="GeneID" id="81598667"/>
<dbReference type="EMBL" id="JAPVEA010000005">
    <property type="protein sequence ID" value="KAJ5454086.1"/>
    <property type="molecule type" value="Genomic_DNA"/>
</dbReference>
<evidence type="ECO:0000256" key="1">
    <source>
        <dbReference type="SAM" id="MobiDB-lite"/>
    </source>
</evidence>
<evidence type="ECO:0000313" key="2">
    <source>
        <dbReference type="EMBL" id="KAJ5454086.1"/>
    </source>
</evidence>
<accession>A0AAD6C856</accession>
<proteinExistence type="predicted"/>